<evidence type="ECO:0000313" key="4">
    <source>
        <dbReference type="Proteomes" id="UP000234681"/>
    </source>
</evidence>
<dbReference type="Proteomes" id="UP000234681">
    <property type="component" value="Chromosome 2"/>
</dbReference>
<keyword evidence="2" id="KW-0732">Signal</keyword>
<dbReference type="EMBL" id="CH473952">
    <property type="protein sequence ID" value="EDL81886.1"/>
    <property type="molecule type" value="Genomic_DNA"/>
</dbReference>
<evidence type="ECO:0000313" key="3">
    <source>
        <dbReference type="EMBL" id="EDL81886.1"/>
    </source>
</evidence>
<name>A6HUV0_RAT</name>
<dbReference type="RGD" id="621063">
    <property type="gene designation" value="Csf1"/>
</dbReference>
<feature type="chain" id="PRO_5039939900" evidence="2">
    <location>
        <begin position="32"/>
        <end position="56"/>
    </location>
</feature>
<feature type="region of interest" description="Disordered" evidence="1">
    <location>
        <begin position="37"/>
        <end position="56"/>
    </location>
</feature>
<reference evidence="4" key="1">
    <citation type="submission" date="2005-09" db="EMBL/GenBank/DDBJ databases">
        <authorList>
            <person name="Mural R.J."/>
            <person name="Li P.W."/>
            <person name="Adams M.D."/>
            <person name="Amanatides P.G."/>
            <person name="Baden-Tillson H."/>
            <person name="Barnstead M."/>
            <person name="Chin S.H."/>
            <person name="Dew I."/>
            <person name="Evans C.A."/>
            <person name="Ferriera S."/>
            <person name="Flanigan M."/>
            <person name="Fosler C."/>
            <person name="Glodek A."/>
            <person name="Gu Z."/>
            <person name="Holt R.A."/>
            <person name="Jennings D."/>
            <person name="Kraft C.L."/>
            <person name="Lu F."/>
            <person name="Nguyen T."/>
            <person name="Nusskern D.R."/>
            <person name="Pfannkoch C.M."/>
            <person name="Sitter C."/>
            <person name="Sutton G.G."/>
            <person name="Venter J.C."/>
            <person name="Wang Z."/>
            <person name="Woodage T."/>
            <person name="Zheng X.H."/>
            <person name="Zhong F."/>
        </authorList>
    </citation>
    <scope>NUCLEOTIDE SEQUENCE [LARGE SCALE GENOMIC DNA]</scope>
    <source>
        <strain>BN</strain>
        <strain evidence="4">Sprague-Dawley</strain>
    </source>
</reference>
<evidence type="ECO:0000256" key="2">
    <source>
        <dbReference type="SAM" id="SignalP"/>
    </source>
</evidence>
<feature type="signal peptide" evidence="2">
    <location>
        <begin position="1"/>
        <end position="31"/>
    </location>
</feature>
<evidence type="ECO:0000256" key="1">
    <source>
        <dbReference type="SAM" id="MobiDB-lite"/>
    </source>
</evidence>
<proteinExistence type="predicted"/>
<organism evidence="3 4">
    <name type="scientific">Rattus norvegicus</name>
    <name type="common">Rat</name>
    <dbReference type="NCBI Taxonomy" id="10116"/>
    <lineage>
        <taxon>Eukaryota</taxon>
        <taxon>Metazoa</taxon>
        <taxon>Chordata</taxon>
        <taxon>Craniata</taxon>
        <taxon>Vertebrata</taxon>
        <taxon>Euteleostomi</taxon>
        <taxon>Mammalia</taxon>
        <taxon>Eutheria</taxon>
        <taxon>Euarchontoglires</taxon>
        <taxon>Glires</taxon>
        <taxon>Rodentia</taxon>
        <taxon>Myomorpha</taxon>
        <taxon>Muroidea</taxon>
        <taxon>Muridae</taxon>
        <taxon>Murinae</taxon>
        <taxon>Rattus</taxon>
    </lineage>
</organism>
<evidence type="ECO:0000313" key="5">
    <source>
        <dbReference type="RGD" id="621063"/>
    </source>
</evidence>
<dbReference type="AlphaFoldDB" id="A6HUV0"/>
<accession>A6HUV0</accession>
<protein>
    <submittedName>
        <fullName evidence="3">Colony stimulating factor 1 (Macrophage), isoform CRA_a</fullName>
    </submittedName>
</protein>
<sequence length="56" mass="5846">MTARGAAGRCPSSTWMGSRLLLVSLPGYWVANLSGHGSGGEWSIGSTSPVLRQQRG</sequence>
<feature type="compositionally biased region" description="Polar residues" evidence="1">
    <location>
        <begin position="44"/>
        <end position="56"/>
    </location>
</feature>
<gene>
    <name evidence="3 5" type="primary">Csf1</name>
    <name evidence="3" type="ORF">rCG_28841</name>
</gene>